<dbReference type="Gene3D" id="3.40.50.2020">
    <property type="match status" value="1"/>
</dbReference>
<comment type="subcellular location">
    <subcellularLocation>
        <location evidence="3 12">Cytoplasm</location>
    </subcellularLocation>
</comment>
<dbReference type="PANTHER" id="PTHR32315">
    <property type="entry name" value="ADENINE PHOSPHORIBOSYLTRANSFERASE"/>
    <property type="match status" value="1"/>
</dbReference>
<evidence type="ECO:0000256" key="11">
    <source>
        <dbReference type="ARBA" id="ARBA00022726"/>
    </source>
</evidence>
<comment type="function">
    <text evidence="2 12">Catalyzes a salvage reaction resulting in the formation of AMP, that is energically less costly than de novo synthesis.</text>
</comment>
<evidence type="ECO:0000256" key="12">
    <source>
        <dbReference type="HAMAP-Rule" id="MF_00004"/>
    </source>
</evidence>
<dbReference type="NCBIfam" id="NF002636">
    <property type="entry name" value="PRK02304.1-5"/>
    <property type="match status" value="1"/>
</dbReference>
<dbReference type="InterPro" id="IPR000836">
    <property type="entry name" value="PRTase_dom"/>
</dbReference>
<evidence type="ECO:0000256" key="4">
    <source>
        <dbReference type="ARBA" id="ARBA00004659"/>
    </source>
</evidence>
<dbReference type="GO" id="GO:0002055">
    <property type="term" value="F:adenine binding"/>
    <property type="evidence" value="ECO:0007669"/>
    <property type="project" value="TreeGrafter"/>
</dbReference>
<dbReference type="EMBL" id="PFTV01000078">
    <property type="protein sequence ID" value="PJB57170.1"/>
    <property type="molecule type" value="Genomic_DNA"/>
</dbReference>
<comment type="caution">
    <text evidence="14">The sequence shown here is derived from an EMBL/GenBank/DDBJ whole genome shotgun (WGS) entry which is preliminary data.</text>
</comment>
<dbReference type="PANTHER" id="PTHR32315:SF3">
    <property type="entry name" value="ADENINE PHOSPHORIBOSYLTRANSFERASE"/>
    <property type="match status" value="1"/>
</dbReference>
<evidence type="ECO:0000256" key="1">
    <source>
        <dbReference type="ARBA" id="ARBA00000868"/>
    </source>
</evidence>
<sequence length="172" mass="19372">MIDLKEKIRNISDFPVKGIQFKDITTLLKDKEAFKYSIDEITKYCSKYQINYIAGMEARGFIIGAPVAYQLGVGFLPIRKPGKLPSEVERVSYQLEYGENILEMHKDAINNGDKVMVVDDLLATGGTTAAVFKLIEKLGGKVIGASFIIELKFLNPRKKLEGYHIFSLVQYD</sequence>
<accession>A0A2M8CDN2</accession>
<dbReference type="InterPro" id="IPR050054">
    <property type="entry name" value="UPRTase/APRTase"/>
</dbReference>
<dbReference type="AlphaFoldDB" id="A0A2M8CDN2"/>
<dbReference type="NCBIfam" id="TIGR01090">
    <property type="entry name" value="apt"/>
    <property type="match status" value="1"/>
</dbReference>
<dbReference type="GO" id="GO:0005737">
    <property type="term" value="C:cytoplasm"/>
    <property type="evidence" value="ECO:0007669"/>
    <property type="project" value="UniProtKB-SubCell"/>
</dbReference>
<evidence type="ECO:0000256" key="8">
    <source>
        <dbReference type="ARBA" id="ARBA00022490"/>
    </source>
</evidence>
<protein>
    <recommendedName>
        <fullName evidence="7 12">Adenine phosphoribosyltransferase</fullName>
        <shortName evidence="12">APRT</shortName>
        <ecNumber evidence="7 12">2.4.2.7</ecNumber>
    </recommendedName>
</protein>
<comment type="similarity">
    <text evidence="5 12">Belongs to the purine/pyrimidine phosphoribosyltransferase family.</text>
</comment>
<dbReference type="FunFam" id="3.40.50.2020:FF:000004">
    <property type="entry name" value="Adenine phosphoribosyltransferase"/>
    <property type="match status" value="1"/>
</dbReference>
<dbReference type="NCBIfam" id="NF002634">
    <property type="entry name" value="PRK02304.1-3"/>
    <property type="match status" value="1"/>
</dbReference>
<evidence type="ECO:0000313" key="14">
    <source>
        <dbReference type="EMBL" id="PJB57170.1"/>
    </source>
</evidence>
<dbReference type="InterPro" id="IPR029057">
    <property type="entry name" value="PRTase-like"/>
</dbReference>
<reference evidence="14 15" key="1">
    <citation type="submission" date="2017-09" db="EMBL/GenBank/DDBJ databases">
        <title>Depth-based differentiation of microbial function through sediment-hosted aquifers and enrichment of novel symbionts in the deep terrestrial subsurface.</title>
        <authorList>
            <person name="Probst A.J."/>
            <person name="Ladd B."/>
            <person name="Jarett J.K."/>
            <person name="Geller-Mcgrath D.E."/>
            <person name="Sieber C.M."/>
            <person name="Emerson J.B."/>
            <person name="Anantharaman K."/>
            <person name="Thomas B.C."/>
            <person name="Malmstrom R."/>
            <person name="Stieglmeier M."/>
            <person name="Klingl A."/>
            <person name="Woyke T."/>
            <person name="Ryan C.M."/>
            <person name="Banfield J.F."/>
        </authorList>
    </citation>
    <scope>NUCLEOTIDE SEQUENCE [LARGE SCALE GENOMIC DNA]</scope>
    <source>
        <strain evidence="14">CG_4_9_14_3_um_filter_33_16</strain>
    </source>
</reference>
<dbReference type="InterPro" id="IPR005764">
    <property type="entry name" value="Ade_phspho_trans"/>
</dbReference>
<evidence type="ECO:0000256" key="2">
    <source>
        <dbReference type="ARBA" id="ARBA00003968"/>
    </source>
</evidence>
<evidence type="ECO:0000256" key="7">
    <source>
        <dbReference type="ARBA" id="ARBA00011893"/>
    </source>
</evidence>
<keyword evidence="11 12" id="KW-0660">Purine salvage</keyword>
<dbReference type="GO" id="GO:0044209">
    <property type="term" value="P:AMP salvage"/>
    <property type="evidence" value="ECO:0007669"/>
    <property type="project" value="UniProtKB-UniRule"/>
</dbReference>
<dbReference type="SUPFAM" id="SSF53271">
    <property type="entry name" value="PRTase-like"/>
    <property type="match status" value="1"/>
</dbReference>
<evidence type="ECO:0000313" key="15">
    <source>
        <dbReference type="Proteomes" id="UP000228560"/>
    </source>
</evidence>
<evidence type="ECO:0000256" key="9">
    <source>
        <dbReference type="ARBA" id="ARBA00022676"/>
    </source>
</evidence>
<evidence type="ECO:0000259" key="13">
    <source>
        <dbReference type="Pfam" id="PF00156"/>
    </source>
</evidence>
<name>A0A2M8CDN2_9BACT</name>
<gene>
    <name evidence="12" type="primary">apt</name>
    <name evidence="14" type="ORF">CO097_03130</name>
</gene>
<evidence type="ECO:0000256" key="10">
    <source>
        <dbReference type="ARBA" id="ARBA00022679"/>
    </source>
</evidence>
<organism evidence="14 15">
    <name type="scientific">Candidatus Infernicultor aquiphilus</name>
    <dbReference type="NCBI Taxonomy" id="1805029"/>
    <lineage>
        <taxon>Bacteria</taxon>
        <taxon>Pseudomonadati</taxon>
        <taxon>Atribacterota</taxon>
        <taxon>Candidatus Phoenicimicrobiia</taxon>
        <taxon>Candidatus Pheonicimicrobiales</taxon>
        <taxon>Candidatus Phoenicimicrobiaceae</taxon>
        <taxon>Candidatus Infernicultor</taxon>
    </lineage>
</organism>
<dbReference type="UniPathway" id="UPA00588">
    <property type="reaction ID" value="UER00646"/>
</dbReference>
<dbReference type="Proteomes" id="UP000228560">
    <property type="component" value="Unassembled WGS sequence"/>
</dbReference>
<proteinExistence type="inferred from homology"/>
<keyword evidence="9 12" id="KW-0328">Glycosyltransferase</keyword>
<comment type="subunit">
    <text evidence="6 12">Homodimer.</text>
</comment>
<dbReference type="EC" id="2.4.2.7" evidence="7 12"/>
<comment type="pathway">
    <text evidence="4 12">Purine metabolism; AMP biosynthesis via salvage pathway; AMP from adenine: step 1/1.</text>
</comment>
<dbReference type="CDD" id="cd06223">
    <property type="entry name" value="PRTases_typeI"/>
    <property type="match status" value="1"/>
</dbReference>
<dbReference type="GO" id="GO:0006166">
    <property type="term" value="P:purine ribonucleoside salvage"/>
    <property type="evidence" value="ECO:0007669"/>
    <property type="project" value="UniProtKB-UniRule"/>
</dbReference>
<dbReference type="Pfam" id="PF00156">
    <property type="entry name" value="Pribosyltran"/>
    <property type="match status" value="1"/>
</dbReference>
<keyword evidence="10 12" id="KW-0808">Transferase</keyword>
<comment type="catalytic activity">
    <reaction evidence="1 12">
        <text>AMP + diphosphate = 5-phospho-alpha-D-ribose 1-diphosphate + adenine</text>
        <dbReference type="Rhea" id="RHEA:16609"/>
        <dbReference type="ChEBI" id="CHEBI:16708"/>
        <dbReference type="ChEBI" id="CHEBI:33019"/>
        <dbReference type="ChEBI" id="CHEBI:58017"/>
        <dbReference type="ChEBI" id="CHEBI:456215"/>
        <dbReference type="EC" id="2.4.2.7"/>
    </reaction>
</comment>
<dbReference type="NCBIfam" id="NF002633">
    <property type="entry name" value="PRK02304.1-2"/>
    <property type="match status" value="1"/>
</dbReference>
<dbReference type="HAMAP" id="MF_00004">
    <property type="entry name" value="Aden_phosphoribosyltr"/>
    <property type="match status" value="1"/>
</dbReference>
<dbReference type="GO" id="GO:0003999">
    <property type="term" value="F:adenine phosphoribosyltransferase activity"/>
    <property type="evidence" value="ECO:0007669"/>
    <property type="project" value="UniProtKB-UniRule"/>
</dbReference>
<feature type="domain" description="Phosphoribosyltransferase" evidence="13">
    <location>
        <begin position="29"/>
        <end position="148"/>
    </location>
</feature>
<keyword evidence="8 12" id="KW-0963">Cytoplasm</keyword>
<evidence type="ECO:0000256" key="6">
    <source>
        <dbReference type="ARBA" id="ARBA00011738"/>
    </source>
</evidence>
<dbReference type="GO" id="GO:0006168">
    <property type="term" value="P:adenine salvage"/>
    <property type="evidence" value="ECO:0007669"/>
    <property type="project" value="InterPro"/>
</dbReference>
<dbReference type="GO" id="GO:0016208">
    <property type="term" value="F:AMP binding"/>
    <property type="evidence" value="ECO:0007669"/>
    <property type="project" value="TreeGrafter"/>
</dbReference>
<evidence type="ECO:0000256" key="5">
    <source>
        <dbReference type="ARBA" id="ARBA00008391"/>
    </source>
</evidence>
<evidence type="ECO:0000256" key="3">
    <source>
        <dbReference type="ARBA" id="ARBA00004496"/>
    </source>
</evidence>